<dbReference type="PROSITE" id="PS00879">
    <property type="entry name" value="ODR_DC_2_2"/>
    <property type="match status" value="1"/>
</dbReference>
<dbReference type="PANTHER" id="PTHR43727:SF2">
    <property type="entry name" value="GROUP IV DECARBOXYLASE"/>
    <property type="match status" value="1"/>
</dbReference>
<keyword evidence="4" id="KW-0456">Lyase</keyword>
<evidence type="ECO:0000256" key="4">
    <source>
        <dbReference type="ARBA" id="ARBA00023239"/>
    </source>
</evidence>
<keyword evidence="8" id="KW-1185">Reference proteome</keyword>
<keyword evidence="2" id="KW-0210">Decarboxylase</keyword>
<evidence type="ECO:0000313" key="8">
    <source>
        <dbReference type="Proteomes" id="UP001149090"/>
    </source>
</evidence>
<dbReference type="Gene3D" id="2.40.37.10">
    <property type="entry name" value="Lyase, Ornithine Decarboxylase, Chain A, domain 1"/>
    <property type="match status" value="1"/>
</dbReference>
<dbReference type="InterPro" id="IPR000183">
    <property type="entry name" value="Orn/DAP/Arg_de-COase"/>
</dbReference>
<dbReference type="InterPro" id="IPR022657">
    <property type="entry name" value="De-COase2_CS"/>
</dbReference>
<evidence type="ECO:0000313" key="7">
    <source>
        <dbReference type="EMBL" id="KAJ5077162.1"/>
    </source>
</evidence>
<feature type="domain" description="Orn/DAP/Arg decarboxylase 2 N-terminal" evidence="6">
    <location>
        <begin position="44"/>
        <end position="287"/>
    </location>
</feature>
<dbReference type="NCBIfam" id="TIGR01048">
    <property type="entry name" value="lysA"/>
    <property type="match status" value="1"/>
</dbReference>
<keyword evidence="3 5" id="KW-0663">Pyridoxal phosphate</keyword>
<dbReference type="CDD" id="cd06828">
    <property type="entry name" value="PLPDE_III_DapDC"/>
    <property type="match status" value="1"/>
</dbReference>
<dbReference type="FunFam" id="3.20.20.10:FF:000003">
    <property type="entry name" value="Diaminopimelate decarboxylase"/>
    <property type="match status" value="1"/>
</dbReference>
<dbReference type="AlphaFoldDB" id="A0A9Q0LQH0"/>
<proteinExistence type="inferred from homology"/>
<sequence length="429" mass="48310">MILFDSNYFTYQSNELYCESTQIKKIIEETKTPVYIYSKKFFTDRVEELNEAFSEIKHKIFFSAKSNYNINTIKIFHNLGCGIDVNSEGEIFRATKAGVEGKDMIFSGVGKTKEDIEAALKIGIHMIKVESFQELELINEIASQKNLVANIAIRVNPDVDPQTHPYISTGLAKNKFGISSSQVLEIFQKGKEMKNINFVGIDMHLGSQIKNSGPFVDGVEKLVELVNKLKNQFGISLSHLDIGGGIGVSYEPSEPHLNAKTIISDLVPIFKKVDCEIYIEPGRFLTANGGILATQVLFTKKNDMQKNFVIVDAAMTDLIRPSLYKSYHHIQPVDLYESETYVADIVGPVCESGDFLALQREISKCKSGDYLAVFSSGAYGMVMSSNYNGRRRPPEVFVDGNQFFIGRSRESFDYLIFDEKIQEKLHQKK</sequence>
<dbReference type="PRINTS" id="PR01179">
    <property type="entry name" value="ODADCRBXLASE"/>
</dbReference>
<dbReference type="OMA" id="HGNAKSP"/>
<evidence type="ECO:0000259" key="6">
    <source>
        <dbReference type="Pfam" id="PF02784"/>
    </source>
</evidence>
<dbReference type="SUPFAM" id="SSF50621">
    <property type="entry name" value="Alanine racemase C-terminal domain-like"/>
    <property type="match status" value="1"/>
</dbReference>
<dbReference type="Pfam" id="PF02784">
    <property type="entry name" value="Orn_Arg_deC_N"/>
    <property type="match status" value="1"/>
</dbReference>
<dbReference type="InterPro" id="IPR009006">
    <property type="entry name" value="Ala_racemase/Decarboxylase_C"/>
</dbReference>
<dbReference type="InterPro" id="IPR002986">
    <property type="entry name" value="DAP_deCOOHase_LysA"/>
</dbReference>
<dbReference type="PRINTS" id="PR01181">
    <property type="entry name" value="DAPDCRBXLASE"/>
</dbReference>
<gene>
    <name evidence="7" type="ORF">M0811_00482</name>
</gene>
<dbReference type="Proteomes" id="UP001149090">
    <property type="component" value="Unassembled WGS sequence"/>
</dbReference>
<reference evidence="7" key="1">
    <citation type="submission" date="2022-10" db="EMBL/GenBank/DDBJ databases">
        <title>Novel sulphate-reducing endosymbionts in the free-living metamonad Anaeramoeba.</title>
        <authorList>
            <person name="Jerlstrom-Hultqvist J."/>
            <person name="Cepicka I."/>
            <person name="Gallot-Lavallee L."/>
            <person name="Salas-Leiva D."/>
            <person name="Curtis B.A."/>
            <person name="Zahonova K."/>
            <person name="Pipaliya S."/>
            <person name="Dacks J."/>
            <person name="Roger A.J."/>
        </authorList>
    </citation>
    <scope>NUCLEOTIDE SEQUENCE</scope>
    <source>
        <strain evidence="7">BMAN</strain>
    </source>
</reference>
<feature type="modified residue" description="N6-(pyridoxal phosphate)lysine" evidence="5">
    <location>
        <position position="65"/>
    </location>
</feature>
<comment type="cofactor">
    <cofactor evidence="1 5">
        <name>pyridoxal 5'-phosphate</name>
        <dbReference type="ChEBI" id="CHEBI:597326"/>
    </cofactor>
</comment>
<dbReference type="InterPro" id="IPR029066">
    <property type="entry name" value="PLP-binding_barrel"/>
</dbReference>
<dbReference type="HAMAP" id="MF_02120">
    <property type="entry name" value="LysA"/>
    <property type="match status" value="1"/>
</dbReference>
<evidence type="ECO:0000256" key="2">
    <source>
        <dbReference type="ARBA" id="ARBA00022793"/>
    </source>
</evidence>
<evidence type="ECO:0000256" key="1">
    <source>
        <dbReference type="ARBA" id="ARBA00001933"/>
    </source>
</evidence>
<protein>
    <submittedName>
        <fullName evidence="7">Diaminopimelate decarboxylase 1 -related</fullName>
    </submittedName>
</protein>
<dbReference type="PANTHER" id="PTHR43727">
    <property type="entry name" value="DIAMINOPIMELATE DECARBOXYLASE"/>
    <property type="match status" value="1"/>
</dbReference>
<evidence type="ECO:0000256" key="5">
    <source>
        <dbReference type="PIRSR" id="PIRSR600183-50"/>
    </source>
</evidence>
<organism evidence="7 8">
    <name type="scientific">Anaeramoeba ignava</name>
    <name type="common">Anaerobic marine amoeba</name>
    <dbReference type="NCBI Taxonomy" id="1746090"/>
    <lineage>
        <taxon>Eukaryota</taxon>
        <taxon>Metamonada</taxon>
        <taxon>Anaeramoebidae</taxon>
        <taxon>Anaeramoeba</taxon>
    </lineage>
</organism>
<evidence type="ECO:0000256" key="3">
    <source>
        <dbReference type="ARBA" id="ARBA00022898"/>
    </source>
</evidence>
<dbReference type="OrthoDB" id="5034579at2759"/>
<feature type="active site" description="Proton donor" evidence="5">
    <location>
        <position position="350"/>
    </location>
</feature>
<dbReference type="GO" id="GO:0008836">
    <property type="term" value="F:diaminopimelate decarboxylase activity"/>
    <property type="evidence" value="ECO:0007669"/>
    <property type="project" value="InterPro"/>
</dbReference>
<dbReference type="InterPro" id="IPR022644">
    <property type="entry name" value="De-COase2_N"/>
</dbReference>
<dbReference type="Gene3D" id="3.20.20.10">
    <property type="entry name" value="Alanine racemase"/>
    <property type="match status" value="1"/>
</dbReference>
<name>A0A9Q0LQH0_ANAIG</name>
<dbReference type="GO" id="GO:0009089">
    <property type="term" value="P:lysine biosynthetic process via diaminopimelate"/>
    <property type="evidence" value="ECO:0007669"/>
    <property type="project" value="InterPro"/>
</dbReference>
<accession>A0A9Q0LQH0</accession>
<comment type="caution">
    <text evidence="7">The sequence shown here is derived from an EMBL/GenBank/DDBJ whole genome shotgun (WGS) entry which is preliminary data.</text>
</comment>
<dbReference type="EMBL" id="JAPDFW010000059">
    <property type="protein sequence ID" value="KAJ5077162.1"/>
    <property type="molecule type" value="Genomic_DNA"/>
</dbReference>
<dbReference type="SUPFAM" id="SSF51419">
    <property type="entry name" value="PLP-binding barrel"/>
    <property type="match status" value="1"/>
</dbReference>